<dbReference type="OrthoDB" id="9808669at2"/>
<dbReference type="PANTHER" id="PTHR11712">
    <property type="entry name" value="POLYKETIDE SYNTHASE-RELATED"/>
    <property type="match status" value="1"/>
</dbReference>
<evidence type="ECO:0000256" key="11">
    <source>
        <dbReference type="ARBA" id="ARBA00024006"/>
    </source>
</evidence>
<evidence type="ECO:0000256" key="13">
    <source>
        <dbReference type="ARBA" id="ARBA00047659"/>
    </source>
</evidence>
<reference evidence="18 19" key="1">
    <citation type="submission" date="2020-07" db="EMBL/GenBank/DDBJ databases">
        <authorList>
            <person name="Feng H."/>
        </authorList>
    </citation>
    <scope>NUCLEOTIDE SEQUENCE [LARGE SCALE GENOMIC DNA]</scope>
    <source>
        <strain evidence="19">s-11</strain>
    </source>
</reference>
<dbReference type="EC" id="2.3.1.179" evidence="3 14"/>
<dbReference type="PANTHER" id="PTHR11712:SF336">
    <property type="entry name" value="3-OXOACYL-[ACYL-CARRIER-PROTEIN] SYNTHASE, MITOCHONDRIAL"/>
    <property type="match status" value="1"/>
</dbReference>
<dbReference type="GO" id="GO:0006633">
    <property type="term" value="P:fatty acid biosynthetic process"/>
    <property type="evidence" value="ECO:0007669"/>
    <property type="project" value="UniProtKB-UniRule"/>
</dbReference>
<evidence type="ECO:0000256" key="10">
    <source>
        <dbReference type="ARBA" id="ARBA00023315"/>
    </source>
</evidence>
<keyword evidence="8" id="KW-0443">Lipid metabolism</keyword>
<dbReference type="AlphaFoldDB" id="A0A7W1XAT8"/>
<dbReference type="Gene3D" id="3.40.47.10">
    <property type="match status" value="2"/>
</dbReference>
<keyword evidence="7" id="KW-0276">Fatty acid metabolism</keyword>
<evidence type="ECO:0000256" key="15">
    <source>
        <dbReference type="PIRSR" id="PIRSR000447-1"/>
    </source>
</evidence>
<evidence type="ECO:0000256" key="2">
    <source>
        <dbReference type="ARBA" id="ARBA00008467"/>
    </source>
</evidence>
<keyword evidence="5 14" id="KW-0444">Lipid biosynthesis</keyword>
<evidence type="ECO:0000256" key="8">
    <source>
        <dbReference type="ARBA" id="ARBA00023098"/>
    </source>
</evidence>
<comment type="caution">
    <text evidence="18">The sequence shown here is derived from an EMBL/GenBank/DDBJ whole genome shotgun (WGS) entry which is preliminary data.</text>
</comment>
<evidence type="ECO:0000256" key="6">
    <source>
        <dbReference type="ARBA" id="ARBA00022679"/>
    </source>
</evidence>
<dbReference type="UniPathway" id="UPA00094"/>
<dbReference type="CDD" id="cd00834">
    <property type="entry name" value="KAS_I_II"/>
    <property type="match status" value="1"/>
</dbReference>
<evidence type="ECO:0000256" key="5">
    <source>
        <dbReference type="ARBA" id="ARBA00022516"/>
    </source>
</evidence>
<gene>
    <name evidence="18" type="primary">fabF</name>
    <name evidence="18" type="ORF">H1164_09835</name>
</gene>
<dbReference type="InterPro" id="IPR014030">
    <property type="entry name" value="Ketoacyl_synth_N"/>
</dbReference>
<dbReference type="FunFam" id="3.40.47.10:FF:000009">
    <property type="entry name" value="3-oxoacyl-[acyl-carrier-protein] synthase 2"/>
    <property type="match status" value="1"/>
</dbReference>
<evidence type="ECO:0000256" key="1">
    <source>
        <dbReference type="ARBA" id="ARBA00005194"/>
    </source>
</evidence>
<dbReference type="InterPro" id="IPR018201">
    <property type="entry name" value="Ketoacyl_synth_AS"/>
</dbReference>
<dbReference type="GO" id="GO:0004315">
    <property type="term" value="F:3-oxoacyl-[acyl-carrier-protein] synthase activity"/>
    <property type="evidence" value="ECO:0007669"/>
    <property type="project" value="UniProtKB-UniRule"/>
</dbReference>
<comment type="similarity">
    <text evidence="2 14 16">Belongs to the thiolase-like superfamily. Beta-ketoacyl-ACP synthases family.</text>
</comment>
<dbReference type="InterPro" id="IPR014031">
    <property type="entry name" value="Ketoacyl_synth_C"/>
</dbReference>
<dbReference type="Pfam" id="PF02801">
    <property type="entry name" value="Ketoacyl-synt_C"/>
    <property type="match status" value="1"/>
</dbReference>
<dbReference type="Pfam" id="PF00109">
    <property type="entry name" value="ketoacyl-synt"/>
    <property type="match status" value="1"/>
</dbReference>
<dbReference type="EMBL" id="JACEIP010000013">
    <property type="protein sequence ID" value="MBA4543199.1"/>
    <property type="molecule type" value="Genomic_DNA"/>
</dbReference>
<dbReference type="PIRSF" id="PIRSF000447">
    <property type="entry name" value="KAS_II"/>
    <property type="match status" value="1"/>
</dbReference>
<evidence type="ECO:0000313" key="19">
    <source>
        <dbReference type="Proteomes" id="UP000530514"/>
    </source>
</evidence>
<protein>
    <recommendedName>
        <fullName evidence="4 14">3-oxoacyl-[acyl-carrier-protein] synthase 2</fullName>
        <ecNumber evidence="3 14">2.3.1.179</ecNumber>
    </recommendedName>
</protein>
<comment type="catalytic activity">
    <reaction evidence="13 14">
        <text>a fatty acyl-[ACP] + malonyl-[ACP] + H(+) = a 3-oxoacyl-[ACP] + holo-[ACP] + CO2</text>
        <dbReference type="Rhea" id="RHEA:22836"/>
        <dbReference type="Rhea" id="RHEA-COMP:9623"/>
        <dbReference type="Rhea" id="RHEA-COMP:9685"/>
        <dbReference type="Rhea" id="RHEA-COMP:9916"/>
        <dbReference type="Rhea" id="RHEA-COMP:14125"/>
        <dbReference type="ChEBI" id="CHEBI:15378"/>
        <dbReference type="ChEBI" id="CHEBI:16526"/>
        <dbReference type="ChEBI" id="CHEBI:64479"/>
        <dbReference type="ChEBI" id="CHEBI:78449"/>
        <dbReference type="ChEBI" id="CHEBI:78776"/>
        <dbReference type="ChEBI" id="CHEBI:138651"/>
    </reaction>
</comment>
<dbReference type="SUPFAM" id="SSF53901">
    <property type="entry name" value="Thiolase-like"/>
    <property type="match status" value="2"/>
</dbReference>
<feature type="active site" description="For beta-ketoacyl synthase activity" evidence="15">
    <location>
        <position position="164"/>
    </location>
</feature>
<evidence type="ECO:0000256" key="9">
    <source>
        <dbReference type="ARBA" id="ARBA00023160"/>
    </source>
</evidence>
<keyword evidence="19" id="KW-1185">Reference proteome</keyword>
<dbReference type="GO" id="GO:0005829">
    <property type="term" value="C:cytosol"/>
    <property type="evidence" value="ECO:0007669"/>
    <property type="project" value="TreeGrafter"/>
</dbReference>
<keyword evidence="6 14" id="KW-0808">Transferase</keyword>
<dbReference type="InterPro" id="IPR016039">
    <property type="entry name" value="Thiolase-like"/>
</dbReference>
<name>A0A7W1XAT8_9BACL</name>
<dbReference type="SMART" id="SM00825">
    <property type="entry name" value="PKS_KS"/>
    <property type="match status" value="1"/>
</dbReference>
<evidence type="ECO:0000256" key="14">
    <source>
        <dbReference type="PIRNR" id="PIRNR000447"/>
    </source>
</evidence>
<dbReference type="PROSITE" id="PS00606">
    <property type="entry name" value="KS3_1"/>
    <property type="match status" value="1"/>
</dbReference>
<dbReference type="InterPro" id="IPR017568">
    <property type="entry name" value="3-oxoacyl-ACP_synth-2"/>
</dbReference>
<evidence type="ECO:0000256" key="12">
    <source>
        <dbReference type="ARBA" id="ARBA00047318"/>
    </source>
</evidence>
<evidence type="ECO:0000256" key="3">
    <source>
        <dbReference type="ARBA" id="ARBA00012356"/>
    </source>
</evidence>
<dbReference type="NCBIfam" id="NF004970">
    <property type="entry name" value="PRK06333.1"/>
    <property type="match status" value="1"/>
</dbReference>
<feature type="domain" description="Ketosynthase family 3 (KS3)" evidence="17">
    <location>
        <begin position="3"/>
        <end position="411"/>
    </location>
</feature>
<evidence type="ECO:0000313" key="18">
    <source>
        <dbReference type="EMBL" id="MBA4543199.1"/>
    </source>
</evidence>
<dbReference type="InterPro" id="IPR020841">
    <property type="entry name" value="PKS_Beta-ketoAc_synthase_dom"/>
</dbReference>
<comment type="function">
    <text evidence="11 14">Involved in the type II fatty acid elongation cycle. Catalyzes the elongation of a wide range of acyl-ACP by the addition of two carbons from malonyl-ACP to an acyl acceptor. Can efficiently catalyze the conversion of palmitoleoyl-ACP (cis-hexadec-9-enoyl-ACP) to cis-vaccenoyl-ACP (cis-octadec-11-enoyl-ACP), an essential step in the thermal regulation of fatty acid composition.</text>
</comment>
<evidence type="ECO:0000256" key="4">
    <source>
        <dbReference type="ARBA" id="ARBA00014657"/>
    </source>
</evidence>
<sequence>MVKRRVVVTGYGCLTPLGKDPDTFWANLVAGKSGAGPITRFDPCDFPTKIAAEIHDYDPEDYLDAKDARRMDLFSQYAVIAAKQAFHRAQLHEDKWDAERVGVMVGSGSGGLAMIQQEYRRILEKGPNRLSPYLAPSMLSNMASGEIAIALGARGPSAAVVTACATGSSCIGEAMRAIQYGEADIVLAGGTEAPITPLGLAAFSKIRALSRKNEEPAKASRPFDRNRDGFVAGEGAGVLVLEELEHALRRNVPILAELIGYGVTTDAYHITSPRADGEGAAGAMRLALRDAGLSPGQIDYINAHGTGTRLNDWIETQAIKQVFADDAGRVPVSSIKSMTGHMLGAGGAVEMIASVQTLNTGLIPPTINWEEPDEGADLDYVPNVARRKECRYVMSNSFGFGGHNVSLIVKKWE</sequence>
<evidence type="ECO:0000256" key="7">
    <source>
        <dbReference type="ARBA" id="ARBA00022832"/>
    </source>
</evidence>
<dbReference type="InterPro" id="IPR000794">
    <property type="entry name" value="Beta-ketoacyl_synthase"/>
</dbReference>
<dbReference type="Proteomes" id="UP000530514">
    <property type="component" value="Unassembled WGS sequence"/>
</dbReference>
<evidence type="ECO:0000256" key="16">
    <source>
        <dbReference type="RuleBase" id="RU003694"/>
    </source>
</evidence>
<proteinExistence type="inferred from homology"/>
<dbReference type="PROSITE" id="PS52004">
    <property type="entry name" value="KS3_2"/>
    <property type="match status" value="1"/>
</dbReference>
<comment type="catalytic activity">
    <reaction evidence="12 14">
        <text>(9Z)-hexadecenoyl-[ACP] + malonyl-[ACP] + H(+) = 3-oxo-(11Z)-octadecenoyl-[ACP] + holo-[ACP] + CO2</text>
        <dbReference type="Rhea" id="RHEA:55040"/>
        <dbReference type="Rhea" id="RHEA-COMP:9623"/>
        <dbReference type="Rhea" id="RHEA-COMP:9685"/>
        <dbReference type="Rhea" id="RHEA-COMP:10800"/>
        <dbReference type="Rhea" id="RHEA-COMP:14074"/>
        <dbReference type="ChEBI" id="CHEBI:15378"/>
        <dbReference type="ChEBI" id="CHEBI:16526"/>
        <dbReference type="ChEBI" id="CHEBI:64479"/>
        <dbReference type="ChEBI" id="CHEBI:78449"/>
        <dbReference type="ChEBI" id="CHEBI:83989"/>
        <dbReference type="ChEBI" id="CHEBI:138538"/>
        <dbReference type="EC" id="2.3.1.179"/>
    </reaction>
</comment>
<accession>A0A7W1XAT8</accession>
<comment type="pathway">
    <text evidence="1 14">Lipid metabolism; fatty acid biosynthesis.</text>
</comment>
<keyword evidence="9 14" id="KW-0275">Fatty acid biosynthesis</keyword>
<dbReference type="NCBIfam" id="NF005589">
    <property type="entry name" value="PRK07314.1"/>
    <property type="match status" value="1"/>
</dbReference>
<dbReference type="NCBIfam" id="TIGR03150">
    <property type="entry name" value="fabF"/>
    <property type="match status" value="1"/>
</dbReference>
<organism evidence="18 19">
    <name type="scientific">Thermoactinomyces daqus</name>
    <dbReference type="NCBI Taxonomy" id="1329516"/>
    <lineage>
        <taxon>Bacteria</taxon>
        <taxon>Bacillati</taxon>
        <taxon>Bacillota</taxon>
        <taxon>Bacilli</taxon>
        <taxon>Bacillales</taxon>
        <taxon>Thermoactinomycetaceae</taxon>
        <taxon>Thermoactinomyces</taxon>
    </lineage>
</organism>
<evidence type="ECO:0000259" key="17">
    <source>
        <dbReference type="PROSITE" id="PS52004"/>
    </source>
</evidence>
<keyword evidence="10 14" id="KW-0012">Acyltransferase</keyword>
<dbReference type="RefSeq" id="WP_033100889.1">
    <property type="nucleotide sequence ID" value="NZ_JACEIP010000013.1"/>
</dbReference>